<dbReference type="Proteomes" id="UP001180489">
    <property type="component" value="Unassembled WGS sequence"/>
</dbReference>
<accession>A0ABU2ULL1</accession>
<name>A0ABU2ULL1_9ACTN</name>
<gene>
    <name evidence="1" type="ORF">RM863_18020</name>
</gene>
<comment type="caution">
    <text evidence="1">The sequence shown here is derived from an EMBL/GenBank/DDBJ whole genome shotgun (WGS) entry which is preliminary data.</text>
</comment>
<reference evidence="1" key="1">
    <citation type="submission" date="2024-05" db="EMBL/GenBank/DDBJ databases">
        <title>30 novel species of actinomycetes from the DSMZ collection.</title>
        <authorList>
            <person name="Nouioui I."/>
        </authorList>
    </citation>
    <scope>NUCLEOTIDE SEQUENCE</scope>
    <source>
        <strain evidence="1">DSM 41014</strain>
    </source>
</reference>
<dbReference type="EMBL" id="JAVRFF010000019">
    <property type="protein sequence ID" value="MDT0474028.1"/>
    <property type="molecule type" value="Genomic_DNA"/>
</dbReference>
<keyword evidence="2" id="KW-1185">Reference proteome</keyword>
<protein>
    <submittedName>
        <fullName evidence="1">Uncharacterized protein</fullName>
    </submittedName>
</protein>
<evidence type="ECO:0000313" key="1">
    <source>
        <dbReference type="EMBL" id="MDT0474028.1"/>
    </source>
</evidence>
<sequence>MLHERGCWVAPEDSGLVIAETKHARVCLREGRAVPREACHPTLPET</sequence>
<proteinExistence type="predicted"/>
<evidence type="ECO:0000313" key="2">
    <source>
        <dbReference type="Proteomes" id="UP001180489"/>
    </source>
</evidence>
<organism evidence="1 2">
    <name type="scientific">Streptomyces hintoniae</name>
    <dbReference type="NCBI Taxonomy" id="3075521"/>
    <lineage>
        <taxon>Bacteria</taxon>
        <taxon>Bacillati</taxon>
        <taxon>Actinomycetota</taxon>
        <taxon>Actinomycetes</taxon>
        <taxon>Kitasatosporales</taxon>
        <taxon>Streptomycetaceae</taxon>
        <taxon>Streptomyces</taxon>
    </lineage>
</organism>
<dbReference type="RefSeq" id="WP_240677998.1">
    <property type="nucleotide sequence ID" value="NZ_JAVRFF010000019.1"/>
</dbReference>